<evidence type="ECO:0000313" key="1">
    <source>
        <dbReference type="EMBL" id="MBD2846235.1"/>
    </source>
</evidence>
<keyword evidence="2" id="KW-1185">Reference proteome</keyword>
<organism evidence="1 2">
    <name type="scientific">Paenibacillus sabuli</name>
    <dbReference type="NCBI Taxonomy" id="2772509"/>
    <lineage>
        <taxon>Bacteria</taxon>
        <taxon>Bacillati</taxon>
        <taxon>Bacillota</taxon>
        <taxon>Bacilli</taxon>
        <taxon>Bacillales</taxon>
        <taxon>Paenibacillaceae</taxon>
        <taxon>Paenibacillus</taxon>
    </lineage>
</organism>
<accession>A0A927BV54</accession>
<dbReference type="Gene3D" id="3.30.310.120">
    <property type="entry name" value="Rbstp2229 like protein"/>
    <property type="match status" value="1"/>
</dbReference>
<evidence type="ECO:0000313" key="2">
    <source>
        <dbReference type="Proteomes" id="UP000621560"/>
    </source>
</evidence>
<gene>
    <name evidence="1" type="ORF">IDH44_13595</name>
</gene>
<proteinExistence type="predicted"/>
<dbReference type="SUPFAM" id="SSF111171">
    <property type="entry name" value="Rbstp2229 protein"/>
    <property type="match status" value="1"/>
</dbReference>
<dbReference type="Gene3D" id="1.20.5.850">
    <property type="entry name" value="Rbstp2229 protein"/>
    <property type="match status" value="1"/>
</dbReference>
<dbReference type="Proteomes" id="UP000621560">
    <property type="component" value="Unassembled WGS sequence"/>
</dbReference>
<protein>
    <submittedName>
        <fullName evidence="1">DUF1885 family protein</fullName>
    </submittedName>
</protein>
<dbReference type="InterPro" id="IPR036294">
    <property type="entry name" value="Rbstp2229-like_sf"/>
</dbReference>
<name>A0A927BV54_9BACL</name>
<dbReference type="EMBL" id="JACXIZ010000021">
    <property type="protein sequence ID" value="MBD2846235.1"/>
    <property type="molecule type" value="Genomic_DNA"/>
</dbReference>
<sequence>MSQSAYIVFVEGSEQEKLTLDEIKQQLLHYREQMALTGRQLNWDYADAAFPYVLAARPGEEDQWFYLEGRDPMYRFILFGTGSSAVDGTQRHHIQIVLPEGATHGDKAKANELCKFIAKRLKAQLRLFNGRTLHYNPRK</sequence>
<comment type="caution">
    <text evidence="1">The sequence shown here is derived from an EMBL/GenBank/DDBJ whole genome shotgun (WGS) entry which is preliminary data.</text>
</comment>
<dbReference type="InterPro" id="IPR015062">
    <property type="entry name" value="DUF1885"/>
</dbReference>
<dbReference type="RefSeq" id="WP_190918465.1">
    <property type="nucleotide sequence ID" value="NZ_JACXIZ010000021.1"/>
</dbReference>
<dbReference type="AlphaFoldDB" id="A0A927BV54"/>
<dbReference type="Pfam" id="PF08968">
    <property type="entry name" value="DUF1885"/>
    <property type="match status" value="1"/>
</dbReference>
<reference evidence="1" key="1">
    <citation type="submission" date="2020-09" db="EMBL/GenBank/DDBJ databases">
        <title>A novel bacterium of genus Paenibacillus, isolated from South China Sea.</title>
        <authorList>
            <person name="Huang H."/>
            <person name="Mo K."/>
            <person name="Hu Y."/>
        </authorList>
    </citation>
    <scope>NUCLEOTIDE SEQUENCE</scope>
    <source>
        <strain evidence="1">IB182496</strain>
    </source>
</reference>